<evidence type="ECO:0000313" key="2">
    <source>
        <dbReference type="EMBL" id="GEN45577.1"/>
    </source>
</evidence>
<gene>
    <name evidence="2" type="ORF">AHA02nite_13530</name>
</gene>
<reference evidence="2 3" key="1">
    <citation type="submission" date="2019-07" db="EMBL/GenBank/DDBJ databases">
        <title>Whole genome shotgun sequence of Alkalibacillus haloalkaliphilus NBRC 103110.</title>
        <authorList>
            <person name="Hosoyama A."/>
            <person name="Uohara A."/>
            <person name="Ohji S."/>
            <person name="Ichikawa N."/>
        </authorList>
    </citation>
    <scope>NUCLEOTIDE SEQUENCE [LARGE SCALE GENOMIC DNA]</scope>
    <source>
        <strain evidence="2 3">NBRC 103110</strain>
    </source>
</reference>
<keyword evidence="1" id="KW-0472">Membrane</keyword>
<proteinExistence type="predicted"/>
<keyword evidence="3" id="KW-1185">Reference proteome</keyword>
<dbReference type="OrthoDB" id="9849231at2"/>
<keyword evidence="1" id="KW-1133">Transmembrane helix</keyword>
<evidence type="ECO:0000313" key="3">
    <source>
        <dbReference type="Proteomes" id="UP000321440"/>
    </source>
</evidence>
<name>A0A511W3P1_9BACI</name>
<feature type="transmembrane region" description="Helical" evidence="1">
    <location>
        <begin position="30"/>
        <end position="51"/>
    </location>
</feature>
<dbReference type="AlphaFoldDB" id="A0A511W3P1"/>
<dbReference type="EMBL" id="BJYA01000006">
    <property type="protein sequence ID" value="GEN45577.1"/>
    <property type="molecule type" value="Genomic_DNA"/>
</dbReference>
<feature type="transmembrane region" description="Helical" evidence="1">
    <location>
        <begin position="84"/>
        <end position="104"/>
    </location>
</feature>
<protein>
    <submittedName>
        <fullName evidence="2">Uncharacterized protein</fullName>
    </submittedName>
</protein>
<dbReference type="RefSeq" id="WP_146815634.1">
    <property type="nucleotide sequence ID" value="NZ_BJYA01000006.1"/>
</dbReference>
<sequence length="221" mass="25714">MGEVELLRLVLLLFVVVAGLLIARFYDKWWATPIVTVSLYFGVSVFYQLFVPGTVRFFGFEAVIFLTIISVVLDVALDRFWKYKLYPIALTIILVLLGSTLIYLEQSKHTTMEQLMAEEVGDDFEIDRLDIRKPLQQESVSIDDEDVLDEWKASLNELELKSQEGWPRVSYLLEFYIDGNRHSMELDEHGSIYVDGQNYYIFNDEEVIDLVEDDSLDWSED</sequence>
<dbReference type="Proteomes" id="UP000321440">
    <property type="component" value="Unassembled WGS sequence"/>
</dbReference>
<evidence type="ECO:0000256" key="1">
    <source>
        <dbReference type="SAM" id="Phobius"/>
    </source>
</evidence>
<feature type="transmembrane region" description="Helical" evidence="1">
    <location>
        <begin position="57"/>
        <end position="77"/>
    </location>
</feature>
<organism evidence="2 3">
    <name type="scientific">Alkalibacillus haloalkaliphilus</name>
    <dbReference type="NCBI Taxonomy" id="94136"/>
    <lineage>
        <taxon>Bacteria</taxon>
        <taxon>Bacillati</taxon>
        <taxon>Bacillota</taxon>
        <taxon>Bacilli</taxon>
        <taxon>Bacillales</taxon>
        <taxon>Bacillaceae</taxon>
        <taxon>Alkalibacillus</taxon>
    </lineage>
</organism>
<feature type="transmembrane region" description="Helical" evidence="1">
    <location>
        <begin position="6"/>
        <end position="23"/>
    </location>
</feature>
<comment type="caution">
    <text evidence="2">The sequence shown here is derived from an EMBL/GenBank/DDBJ whole genome shotgun (WGS) entry which is preliminary data.</text>
</comment>
<keyword evidence="1" id="KW-0812">Transmembrane</keyword>
<accession>A0A511W3P1</accession>